<dbReference type="PANTHER" id="PTHR14237">
    <property type="entry name" value="MOLYBDOPTERIN COFACTOR SULFURASE MOSC"/>
    <property type="match status" value="1"/>
</dbReference>
<reference evidence="3 4" key="1">
    <citation type="submission" date="2024-08" db="EMBL/GenBank/DDBJ databases">
        <authorList>
            <person name="Will J Nash"/>
            <person name="Angela Man"/>
            <person name="Seanna McTaggart"/>
            <person name="Kendall Baker"/>
            <person name="Tom Barker"/>
            <person name="Leah Catchpole"/>
            <person name="Alex Durrant"/>
            <person name="Karim Gharbi"/>
            <person name="Naomi Irish"/>
            <person name="Gemy Kaithakottil"/>
            <person name="Debby Ku"/>
            <person name="Aaliyah Providence"/>
            <person name="Felix Shaw"/>
            <person name="David Swarbreck"/>
            <person name="Chris Watkins"/>
            <person name="Ann M. McCartney"/>
            <person name="Giulio Formenti"/>
            <person name="Alice Mouton"/>
            <person name="Noel Vella"/>
            <person name="Bjorn M von Reumont"/>
            <person name="Adriana Vella"/>
            <person name="Wilfried Haerty"/>
        </authorList>
    </citation>
    <scope>NUCLEOTIDE SEQUENCE [LARGE SCALE GENOMIC DNA]</scope>
</reference>
<dbReference type="SUPFAM" id="SSF50800">
    <property type="entry name" value="PK beta-barrel domain-like"/>
    <property type="match status" value="1"/>
</dbReference>
<dbReference type="SUPFAM" id="SSF141673">
    <property type="entry name" value="MOSC N-terminal domain-like"/>
    <property type="match status" value="1"/>
</dbReference>
<evidence type="ECO:0000259" key="2">
    <source>
        <dbReference type="PROSITE" id="PS51340"/>
    </source>
</evidence>
<dbReference type="EMBL" id="CAXAJV020001287">
    <property type="protein sequence ID" value="CAL7936903.1"/>
    <property type="molecule type" value="Genomic_DNA"/>
</dbReference>
<dbReference type="Pfam" id="PF03473">
    <property type="entry name" value="MOSC"/>
    <property type="match status" value="1"/>
</dbReference>
<dbReference type="Proteomes" id="UP001642520">
    <property type="component" value="Unassembled WGS sequence"/>
</dbReference>
<feature type="domain" description="MOSC" evidence="2">
    <location>
        <begin position="167"/>
        <end position="342"/>
    </location>
</feature>
<evidence type="ECO:0000313" key="3">
    <source>
        <dbReference type="EMBL" id="CAL7936903.1"/>
    </source>
</evidence>
<evidence type="ECO:0000256" key="1">
    <source>
        <dbReference type="SAM" id="Phobius"/>
    </source>
</evidence>
<proteinExistence type="predicted"/>
<protein>
    <recommendedName>
        <fullName evidence="2">MOSC domain-containing protein</fullName>
    </recommendedName>
</protein>
<feature type="transmembrane region" description="Helical" evidence="1">
    <location>
        <begin position="20"/>
        <end position="41"/>
    </location>
</feature>
<accession>A0ABP1NB14</accession>
<keyword evidence="1" id="KW-0812">Transmembrane</keyword>
<sequence>MHQRSLLQWRREAAKHRTRLTYVSAAAVGAGTVVVFLWWWWAKRQKDQPPSQWRKVGELSDLVVYPVKSLGPIRMNTMECTKLGLKSGWLRDRTLMVIDLNGHFVTARQWPKMVQVSPSISGSILTLSAPGMMSETIDLSRLRGKGFRVALWGQPVDVYDCGEAPARWLSRFLLQEDTGFRLVYHPWDNSRRGLRENHKQFLITTNDTGIYPDATSYCLINESSVTELNTRLDEPVTTEHFRPNFVIKGATAYEEDCWGWVKIGNVTFRCVKPCTRCIFTTVNPETGVKNPKVEPLKTLKSYRQIVDPVIRPVVGESPVMGVHLGLRGPSGTVQLGDPVYVSVPDEQPLLISPP</sequence>
<evidence type="ECO:0000313" key="4">
    <source>
        <dbReference type="Proteomes" id="UP001642520"/>
    </source>
</evidence>
<keyword evidence="4" id="KW-1185">Reference proteome</keyword>
<dbReference type="PROSITE" id="PS51340">
    <property type="entry name" value="MOSC"/>
    <property type="match status" value="1"/>
</dbReference>
<organism evidence="3 4">
    <name type="scientific">Xylocopa violacea</name>
    <name type="common">Violet carpenter bee</name>
    <name type="synonym">Apis violacea</name>
    <dbReference type="NCBI Taxonomy" id="135666"/>
    <lineage>
        <taxon>Eukaryota</taxon>
        <taxon>Metazoa</taxon>
        <taxon>Ecdysozoa</taxon>
        <taxon>Arthropoda</taxon>
        <taxon>Hexapoda</taxon>
        <taxon>Insecta</taxon>
        <taxon>Pterygota</taxon>
        <taxon>Neoptera</taxon>
        <taxon>Endopterygota</taxon>
        <taxon>Hymenoptera</taxon>
        <taxon>Apocrita</taxon>
        <taxon>Aculeata</taxon>
        <taxon>Apoidea</taxon>
        <taxon>Anthophila</taxon>
        <taxon>Apidae</taxon>
        <taxon>Xylocopa</taxon>
        <taxon>Xylocopa</taxon>
    </lineage>
</organism>
<comment type="caution">
    <text evidence="3">The sequence shown here is derived from an EMBL/GenBank/DDBJ whole genome shotgun (WGS) entry which is preliminary data.</text>
</comment>
<dbReference type="InterPro" id="IPR005302">
    <property type="entry name" value="MoCF_Sase_C"/>
</dbReference>
<dbReference type="InterPro" id="IPR011037">
    <property type="entry name" value="Pyrv_Knase-like_insert_dom_sf"/>
</dbReference>
<gene>
    <name evidence="3" type="ORF">XYLVIOL_LOCUS2438</name>
</gene>
<dbReference type="InterPro" id="IPR005303">
    <property type="entry name" value="MOCOS_middle"/>
</dbReference>
<keyword evidence="1" id="KW-1133">Transmembrane helix</keyword>
<dbReference type="Pfam" id="PF03476">
    <property type="entry name" value="MOSC_N"/>
    <property type="match status" value="1"/>
</dbReference>
<keyword evidence="1" id="KW-0472">Membrane</keyword>
<dbReference type="PANTHER" id="PTHR14237:SF19">
    <property type="entry name" value="MITOCHONDRIAL AMIDOXIME REDUCING COMPONENT 1"/>
    <property type="match status" value="1"/>
</dbReference>
<name>A0ABP1NB14_XYLVO</name>